<protein>
    <recommendedName>
        <fullName evidence="2">DUF3615 domain-containing protein</fullName>
    </recommendedName>
</protein>
<proteinExistence type="predicted"/>
<dbReference type="Gramene" id="ONIVA03G01040.1">
    <property type="protein sequence ID" value="ONIVA03G01040.1"/>
    <property type="gene ID" value="ONIVA03G01040"/>
</dbReference>
<dbReference type="Proteomes" id="UP000006591">
    <property type="component" value="Chromosome 3"/>
</dbReference>
<sequence>MVKAKARPTPTAAAKSAVAGGGDSAQERATAASSQEEAVPRCFAPSRSRSRSRSRSTSAGREGSLRAGVSFLISDKKTVEGTINDAEIESIVLKLWNFTEEERVPYYNRLNKKRANMALAWYNENNPEDFYEFTSVLLHDVCNFCDGGVCHVHINFKARNVTTNSEDLFFAELALINNVFDQYSGYTTTACCIIDGNCLGGLRNVLLNGCFLREERYDEKNCYACDEKIKHPTGSTYKGGHYAEDYLIQGIL</sequence>
<dbReference type="PANTHER" id="PTHR34710:SF12">
    <property type="entry name" value="DIRIGENT PROTEIN"/>
    <property type="match status" value="1"/>
</dbReference>
<dbReference type="AlphaFoldDB" id="A0A0E0GFW7"/>
<accession>A0A0E0GFW7</accession>
<dbReference type="OMA" id="ANMALAW"/>
<name>A0A0E0GFW7_ORYNI</name>
<reference evidence="3" key="1">
    <citation type="submission" date="2015-04" db="UniProtKB">
        <authorList>
            <consortium name="EnsemblPlants"/>
        </authorList>
    </citation>
    <scope>IDENTIFICATION</scope>
    <source>
        <strain evidence="3">SL10</strain>
    </source>
</reference>
<evidence type="ECO:0000259" key="2">
    <source>
        <dbReference type="Pfam" id="PF12274"/>
    </source>
</evidence>
<dbReference type="InterPro" id="IPR022059">
    <property type="entry name" value="DUF3615"/>
</dbReference>
<dbReference type="EnsemblPlants" id="ONIVA03G01040.1">
    <property type="protein sequence ID" value="ONIVA03G01040.1"/>
    <property type="gene ID" value="ONIVA03G01040"/>
</dbReference>
<evidence type="ECO:0000313" key="4">
    <source>
        <dbReference type="Proteomes" id="UP000006591"/>
    </source>
</evidence>
<evidence type="ECO:0000313" key="3">
    <source>
        <dbReference type="EnsemblPlants" id="ONIVA03G01040.1"/>
    </source>
</evidence>
<feature type="compositionally biased region" description="Low complexity" evidence="1">
    <location>
        <begin position="7"/>
        <end position="17"/>
    </location>
</feature>
<evidence type="ECO:0000256" key="1">
    <source>
        <dbReference type="SAM" id="MobiDB-lite"/>
    </source>
</evidence>
<dbReference type="eggNOG" id="ENOG502R2I2">
    <property type="taxonomic scope" value="Eukaryota"/>
</dbReference>
<dbReference type="Pfam" id="PF12274">
    <property type="entry name" value="DUF3615"/>
    <property type="match status" value="1"/>
</dbReference>
<feature type="domain" description="DUF3615" evidence="2">
    <location>
        <begin position="115"/>
        <end position="232"/>
    </location>
</feature>
<feature type="region of interest" description="Disordered" evidence="1">
    <location>
        <begin position="1"/>
        <end position="61"/>
    </location>
</feature>
<dbReference type="HOGENOM" id="CLU_097710_0_0_1"/>
<reference evidence="3" key="2">
    <citation type="submission" date="2018-04" db="EMBL/GenBank/DDBJ databases">
        <title>OnivRS2 (Oryza nivara Reference Sequence Version 2).</title>
        <authorList>
            <person name="Zhang J."/>
            <person name="Kudrna D."/>
            <person name="Lee S."/>
            <person name="Talag J."/>
            <person name="Rajasekar S."/>
            <person name="Welchert J."/>
            <person name="Hsing Y.-I."/>
            <person name="Wing R.A."/>
        </authorList>
    </citation>
    <scope>NUCLEOTIDE SEQUENCE [LARGE SCALE GENOMIC DNA]</scope>
    <source>
        <strain evidence="3">SL10</strain>
    </source>
</reference>
<keyword evidence="4" id="KW-1185">Reference proteome</keyword>
<dbReference type="PANTHER" id="PTHR34710">
    <property type="entry name" value="OS03G0834100 PROTEIN"/>
    <property type="match status" value="1"/>
</dbReference>
<organism evidence="3">
    <name type="scientific">Oryza nivara</name>
    <name type="common">Indian wild rice</name>
    <name type="synonym">Oryza sativa f. spontanea</name>
    <dbReference type="NCBI Taxonomy" id="4536"/>
    <lineage>
        <taxon>Eukaryota</taxon>
        <taxon>Viridiplantae</taxon>
        <taxon>Streptophyta</taxon>
        <taxon>Embryophyta</taxon>
        <taxon>Tracheophyta</taxon>
        <taxon>Spermatophyta</taxon>
        <taxon>Magnoliopsida</taxon>
        <taxon>Liliopsida</taxon>
        <taxon>Poales</taxon>
        <taxon>Poaceae</taxon>
        <taxon>BOP clade</taxon>
        <taxon>Oryzoideae</taxon>
        <taxon>Oryzeae</taxon>
        <taxon>Oryzinae</taxon>
        <taxon>Oryza</taxon>
    </lineage>
</organism>